<dbReference type="PANTHER" id="PTHR42939">
    <property type="entry name" value="ABC TRANSPORTER ATP-BINDING PROTEIN ALBC-RELATED"/>
    <property type="match status" value="1"/>
</dbReference>
<proteinExistence type="predicted"/>
<evidence type="ECO:0000313" key="5">
    <source>
        <dbReference type="EMBL" id="AKP53086.1"/>
    </source>
</evidence>
<dbReference type="PANTHER" id="PTHR42939:SF1">
    <property type="entry name" value="ABC TRANSPORTER ATP-BINDING PROTEIN ALBC-RELATED"/>
    <property type="match status" value="1"/>
</dbReference>
<dbReference type="KEGG" id="camu:CA2015_3709"/>
<dbReference type="InterPro" id="IPR051782">
    <property type="entry name" value="ABC_Transporter_VariousFunc"/>
</dbReference>
<dbReference type="SUPFAM" id="SSF52540">
    <property type="entry name" value="P-loop containing nucleoside triphosphate hydrolases"/>
    <property type="match status" value="1"/>
</dbReference>
<keyword evidence="2" id="KW-0547">Nucleotide-binding</keyword>
<dbReference type="STRING" id="320787.CA2015_3709"/>
<feature type="domain" description="ABC transporter" evidence="4">
    <location>
        <begin position="2"/>
        <end position="206"/>
    </location>
</feature>
<dbReference type="GO" id="GO:0005524">
    <property type="term" value="F:ATP binding"/>
    <property type="evidence" value="ECO:0007669"/>
    <property type="project" value="UniProtKB-KW"/>
</dbReference>
<dbReference type="GO" id="GO:0016887">
    <property type="term" value="F:ATP hydrolysis activity"/>
    <property type="evidence" value="ECO:0007669"/>
    <property type="project" value="InterPro"/>
</dbReference>
<name>A0A0H4PF46_9BACT</name>
<keyword evidence="6" id="KW-1185">Reference proteome</keyword>
<dbReference type="EMBL" id="CP012040">
    <property type="protein sequence ID" value="AKP53086.1"/>
    <property type="molecule type" value="Genomic_DNA"/>
</dbReference>
<dbReference type="RefSeq" id="WP_048643229.1">
    <property type="nucleotide sequence ID" value="NZ_CP012040.1"/>
</dbReference>
<dbReference type="PROSITE" id="PS50893">
    <property type="entry name" value="ABC_TRANSPORTER_2"/>
    <property type="match status" value="1"/>
</dbReference>
<protein>
    <submittedName>
        <fullName evidence="5">ABC transporter, ATP-binding protein</fullName>
    </submittedName>
</protein>
<dbReference type="OrthoDB" id="9801987at2"/>
<sequence>MLEIQHFLKKYSTGFQLEIDSLLLNEGIHLIQGQNGAGKSTLFKAIVGIQTFQGEILLDDLNLEKKPLAFRKKVNYAEAEPLYPEFLSLSELILFVAKAKEAPRDQIERLKSSFGVTEFMEQPVATYSSGMLKKSSLLLAFLGQPKLIILDEPFTTIDKSSLENLIELIKLKKTEGVNFLISSHQTEFINLISFDSVHTISKGRIQ</sequence>
<evidence type="ECO:0000259" key="4">
    <source>
        <dbReference type="PROSITE" id="PS50893"/>
    </source>
</evidence>
<organism evidence="5 6">
    <name type="scientific">Cyclobacterium amurskyense</name>
    <dbReference type="NCBI Taxonomy" id="320787"/>
    <lineage>
        <taxon>Bacteria</taxon>
        <taxon>Pseudomonadati</taxon>
        <taxon>Bacteroidota</taxon>
        <taxon>Cytophagia</taxon>
        <taxon>Cytophagales</taxon>
        <taxon>Cyclobacteriaceae</taxon>
        <taxon>Cyclobacterium</taxon>
    </lineage>
</organism>
<dbReference type="Pfam" id="PF00005">
    <property type="entry name" value="ABC_tran"/>
    <property type="match status" value="1"/>
</dbReference>
<evidence type="ECO:0000313" key="6">
    <source>
        <dbReference type="Proteomes" id="UP000036520"/>
    </source>
</evidence>
<dbReference type="Proteomes" id="UP000036520">
    <property type="component" value="Chromosome"/>
</dbReference>
<evidence type="ECO:0000256" key="3">
    <source>
        <dbReference type="ARBA" id="ARBA00022840"/>
    </source>
</evidence>
<dbReference type="InterPro" id="IPR003439">
    <property type="entry name" value="ABC_transporter-like_ATP-bd"/>
</dbReference>
<keyword evidence="1" id="KW-0813">Transport</keyword>
<gene>
    <name evidence="5" type="ORF">CA2015_3709</name>
</gene>
<evidence type="ECO:0000256" key="2">
    <source>
        <dbReference type="ARBA" id="ARBA00022741"/>
    </source>
</evidence>
<reference evidence="5 6" key="1">
    <citation type="submission" date="2015-07" db="EMBL/GenBank/DDBJ databases">
        <authorList>
            <person name="Kim K.M."/>
        </authorList>
    </citation>
    <scope>NUCLEOTIDE SEQUENCE [LARGE SCALE GENOMIC DNA]</scope>
    <source>
        <strain evidence="5 6">KCTC 12363</strain>
    </source>
</reference>
<accession>A0A0H4PF46</accession>
<dbReference type="PATRIC" id="fig|320787.5.peg.4064"/>
<dbReference type="AlphaFoldDB" id="A0A0H4PF46"/>
<evidence type="ECO:0000256" key="1">
    <source>
        <dbReference type="ARBA" id="ARBA00022448"/>
    </source>
</evidence>
<dbReference type="InterPro" id="IPR027417">
    <property type="entry name" value="P-loop_NTPase"/>
</dbReference>
<keyword evidence="3 5" id="KW-0067">ATP-binding</keyword>
<dbReference type="Gene3D" id="3.40.50.300">
    <property type="entry name" value="P-loop containing nucleotide triphosphate hydrolases"/>
    <property type="match status" value="1"/>
</dbReference>